<dbReference type="EMBL" id="CP121106">
    <property type="protein sequence ID" value="WFL76828.1"/>
    <property type="molecule type" value="Genomic_DNA"/>
</dbReference>
<sequence length="64" mass="6911">MADKVLETIAADVDFIKKAMIIDLVSRGFSQEDVGSLLGVSQKTVSVMFPKGILNKAKNLDKAD</sequence>
<evidence type="ECO:0008006" key="3">
    <source>
        <dbReference type="Google" id="ProtNLM"/>
    </source>
</evidence>
<reference evidence="1 2" key="1">
    <citation type="submission" date="2023-03" db="EMBL/GenBank/DDBJ databases">
        <title>Altererythrobacter sp. CAU 1644 isolated from sand.</title>
        <authorList>
            <person name="Kim W."/>
        </authorList>
    </citation>
    <scope>NUCLEOTIDE SEQUENCE [LARGE SCALE GENOMIC DNA]</scope>
    <source>
        <strain evidence="1 2">CAU 1644</strain>
    </source>
</reference>
<gene>
    <name evidence="1" type="ORF">P7228_12595</name>
</gene>
<keyword evidence="2" id="KW-1185">Reference proteome</keyword>
<dbReference type="RefSeq" id="WP_278015587.1">
    <property type="nucleotide sequence ID" value="NZ_CP121106.1"/>
</dbReference>
<accession>A0ABY8FP86</accession>
<evidence type="ECO:0000313" key="2">
    <source>
        <dbReference type="Proteomes" id="UP001215827"/>
    </source>
</evidence>
<dbReference type="Proteomes" id="UP001215827">
    <property type="component" value="Chromosome"/>
</dbReference>
<evidence type="ECO:0000313" key="1">
    <source>
        <dbReference type="EMBL" id="WFL76828.1"/>
    </source>
</evidence>
<protein>
    <recommendedName>
        <fullName evidence="3">HTH cro/C1-type domain-containing protein</fullName>
    </recommendedName>
</protein>
<proteinExistence type="predicted"/>
<organism evidence="1 2">
    <name type="scientific">Altererythrobacter arenosus</name>
    <dbReference type="NCBI Taxonomy" id="3032592"/>
    <lineage>
        <taxon>Bacteria</taxon>
        <taxon>Pseudomonadati</taxon>
        <taxon>Pseudomonadota</taxon>
        <taxon>Alphaproteobacteria</taxon>
        <taxon>Sphingomonadales</taxon>
        <taxon>Erythrobacteraceae</taxon>
        <taxon>Altererythrobacter</taxon>
    </lineage>
</organism>
<name>A0ABY8FP86_9SPHN</name>